<gene>
    <name evidence="2" type="ORF">UFOVP190_37</name>
</gene>
<feature type="domain" description="PH" evidence="1">
    <location>
        <begin position="1"/>
        <end position="41"/>
    </location>
</feature>
<organism evidence="2">
    <name type="scientific">uncultured Caudovirales phage</name>
    <dbReference type="NCBI Taxonomy" id="2100421"/>
    <lineage>
        <taxon>Viruses</taxon>
        <taxon>Duplodnaviria</taxon>
        <taxon>Heunggongvirae</taxon>
        <taxon>Uroviricota</taxon>
        <taxon>Caudoviricetes</taxon>
        <taxon>Peduoviridae</taxon>
        <taxon>Maltschvirus</taxon>
        <taxon>Maltschvirus maltsch</taxon>
    </lineage>
</organism>
<protein>
    <recommendedName>
        <fullName evidence="1">PH domain-containing protein</fullName>
    </recommendedName>
</protein>
<name>A0A6J7WGB4_9CAUD</name>
<accession>A0A6J7WGB4</accession>
<sequence>MTIKIVLRNPLNYSDQVDYVINAFDHELSRDWIQALKGLLQSGSLLEKNYCFMGFPNTARNLDYLCNEINLAVKQVNSFFTDYCIEETFTPDNVVGYDYAEHGINHATMNILHNHFERLQGTVWGLSDYYRRADYNTKYAIRQLNNLCHEVENLILSQRKQATAPFWVRPSQITTFINSPRLDLKDTHRELFSTNGYNRVLGGVYMHWTQIGKTLFEVFRDEHAPELTDTVCEAITELKYYSGEFDVEWGNDVVYGGEQPWHTIEQDQFRQWLTANKKDYKDPKLSLGYLPIGQVELRSSFGTADGQTIWDILGEHLDIYRIEVDGVSNTFEYCWTEAAYKQMQINMMKPGYDYSSRG</sequence>
<evidence type="ECO:0000259" key="1">
    <source>
        <dbReference type="PROSITE" id="PS50003"/>
    </source>
</evidence>
<reference evidence="2" key="1">
    <citation type="submission" date="2020-05" db="EMBL/GenBank/DDBJ databases">
        <authorList>
            <person name="Chiriac C."/>
            <person name="Salcher M."/>
            <person name="Ghai R."/>
            <person name="Kavagutti S V."/>
        </authorList>
    </citation>
    <scope>NUCLEOTIDE SEQUENCE</scope>
</reference>
<dbReference type="EMBL" id="LR798243">
    <property type="protein sequence ID" value="CAB5214246.1"/>
    <property type="molecule type" value="Genomic_DNA"/>
</dbReference>
<proteinExistence type="predicted"/>
<dbReference type="PROSITE" id="PS50003">
    <property type="entry name" value="PH_DOMAIN"/>
    <property type="match status" value="1"/>
</dbReference>
<dbReference type="InterPro" id="IPR001849">
    <property type="entry name" value="PH_domain"/>
</dbReference>
<evidence type="ECO:0000313" key="2">
    <source>
        <dbReference type="EMBL" id="CAB5214246.1"/>
    </source>
</evidence>